<proteinExistence type="predicted"/>
<dbReference type="Pfam" id="PF26188">
    <property type="entry name" value="RESC6"/>
    <property type="match status" value="1"/>
</dbReference>
<feature type="compositionally biased region" description="Low complexity" evidence="1">
    <location>
        <begin position="222"/>
        <end position="238"/>
    </location>
</feature>
<feature type="domain" description="RNA-editing substrate-binding complex 6 protein" evidence="2">
    <location>
        <begin position="359"/>
        <end position="584"/>
    </location>
</feature>
<dbReference type="GO" id="GO:0035770">
    <property type="term" value="C:ribonucleoprotein granule"/>
    <property type="evidence" value="ECO:0007669"/>
    <property type="project" value="TreeGrafter"/>
</dbReference>
<feature type="compositionally biased region" description="Polar residues" evidence="1">
    <location>
        <begin position="196"/>
        <end position="205"/>
    </location>
</feature>
<dbReference type="EMBL" id="BEGY01000059">
    <property type="protein sequence ID" value="GAX81031.1"/>
    <property type="molecule type" value="Genomic_DNA"/>
</dbReference>
<feature type="region of interest" description="Disordered" evidence="1">
    <location>
        <begin position="172"/>
        <end position="238"/>
    </location>
</feature>
<reference evidence="3 4" key="1">
    <citation type="submission" date="2017-08" db="EMBL/GenBank/DDBJ databases">
        <title>Acidophilic green algal genome provides insights into adaptation to an acidic environment.</title>
        <authorList>
            <person name="Hirooka S."/>
            <person name="Hirose Y."/>
            <person name="Kanesaki Y."/>
            <person name="Higuchi S."/>
            <person name="Fujiwara T."/>
            <person name="Onuma R."/>
            <person name="Era A."/>
            <person name="Ohbayashi R."/>
            <person name="Uzuka A."/>
            <person name="Nozaki H."/>
            <person name="Yoshikawa H."/>
            <person name="Miyagishima S.Y."/>
        </authorList>
    </citation>
    <scope>NUCLEOTIDE SEQUENCE [LARGE SCALE GENOMIC DNA]</scope>
    <source>
        <strain evidence="3 4">NIES-2499</strain>
    </source>
</reference>
<feature type="compositionally biased region" description="Gly residues" evidence="1">
    <location>
        <begin position="807"/>
        <end position="824"/>
    </location>
</feature>
<protein>
    <recommendedName>
        <fullName evidence="2">RNA-editing substrate-binding complex 6 protein domain-containing protein</fullName>
    </recommendedName>
</protein>
<name>A0A250XD80_9CHLO</name>
<sequence length="841" mass="92684">MLGALWRGIIYKRNCNLDVHLSFLINSRIQINEENVDNISRLLDFNSTSRGLFSGAFYRKICDGHHLGVRHADPTLPCSPLLSCSRQVGTTASTSAHVTSSQLLGSSQSTAFAASVPNDDNAILCIRIQECNTMQQLSELILSQKELDVQSLSLALNQATLCHKLASSEARSLRERRKQTAHLDQHLHLSDPNYLNPGSSPPVESNTDDAEHSKQNQQSSMPSLTAETSSSLTAETSPPLFSEQPLLSFLGQQYMKLLKSGDAGQPGVMDPLLSVKLLLAFVDLKHHPGVGAAGLMDICQHMNLHVLPVLRLSPPENLLGLLWAVGKLSSQERVLLEEKVMQARAVNTDLFNQSANFLFARVHSFQLGQLSRLTQSFALAGVYYYPLLNTIATAARSKLGELDNINIGSFTSILKSFARLGYSNELFFNEVSARLVICMRDVKGHQVAAMLKSFASLKYINQSFYEVASLRVQVAVMDMNPAQISDVAWSYAVREQQDVKLFNALAYRAKEVMHEAKPQHLAKIVWSFARQGLLQSAMLKESVVQASRTLKDYSFKNMSNLVWGYARMDFYDEHLFAAVAKRLCLMLQDPEGRIVDRTTQPGSEIFLDSDGRQIRRYMCPDTKQWTEDVLLHDGTVLSRPSQHTCLFIPQNLSDVVWAFSDRGHKDDRLLGLIAERSTSEIQNFGKTSVVDLAFGFASAKYYDQALFKAIEEAAMPLLPDFGPAYMSELLWSLATLGHKPSTDFISASLEVSWNKWERVSSDRDWLTKTIWALLKLEADKVVPHHPLLGAFSDALKESDMRHNAGSGAAGGAGNSGIEGAGGGKNSAAAGHGGSSSVTASD</sequence>
<dbReference type="InterPro" id="IPR050870">
    <property type="entry name" value="FAST_kinase"/>
</dbReference>
<evidence type="ECO:0000256" key="1">
    <source>
        <dbReference type="SAM" id="MobiDB-lite"/>
    </source>
</evidence>
<dbReference type="Proteomes" id="UP000232323">
    <property type="component" value="Unassembled WGS sequence"/>
</dbReference>
<accession>A0A250XD80</accession>
<organism evidence="3 4">
    <name type="scientific">Chlamydomonas eustigma</name>
    <dbReference type="NCBI Taxonomy" id="1157962"/>
    <lineage>
        <taxon>Eukaryota</taxon>
        <taxon>Viridiplantae</taxon>
        <taxon>Chlorophyta</taxon>
        <taxon>core chlorophytes</taxon>
        <taxon>Chlorophyceae</taxon>
        <taxon>CS clade</taxon>
        <taxon>Chlamydomonadales</taxon>
        <taxon>Chlamydomonadaceae</taxon>
        <taxon>Chlamydomonas</taxon>
    </lineage>
</organism>
<dbReference type="GO" id="GO:0005759">
    <property type="term" value="C:mitochondrial matrix"/>
    <property type="evidence" value="ECO:0007669"/>
    <property type="project" value="TreeGrafter"/>
</dbReference>
<comment type="caution">
    <text evidence="3">The sequence shown here is derived from an EMBL/GenBank/DDBJ whole genome shotgun (WGS) entry which is preliminary data.</text>
</comment>
<evidence type="ECO:0000313" key="4">
    <source>
        <dbReference type="Proteomes" id="UP000232323"/>
    </source>
</evidence>
<dbReference type="PANTHER" id="PTHR21228:SF40">
    <property type="entry name" value="LD45607P"/>
    <property type="match status" value="1"/>
</dbReference>
<dbReference type="GO" id="GO:0000963">
    <property type="term" value="P:mitochondrial RNA processing"/>
    <property type="evidence" value="ECO:0007669"/>
    <property type="project" value="TreeGrafter"/>
</dbReference>
<dbReference type="PANTHER" id="PTHR21228">
    <property type="entry name" value="FAST LEU-RICH DOMAIN-CONTAINING"/>
    <property type="match status" value="1"/>
</dbReference>
<feature type="region of interest" description="Disordered" evidence="1">
    <location>
        <begin position="802"/>
        <end position="841"/>
    </location>
</feature>
<dbReference type="GO" id="GO:0003723">
    <property type="term" value="F:RNA binding"/>
    <property type="evidence" value="ECO:0007669"/>
    <property type="project" value="TreeGrafter"/>
</dbReference>
<keyword evidence="4" id="KW-1185">Reference proteome</keyword>
<dbReference type="GO" id="GO:0044528">
    <property type="term" value="P:regulation of mitochondrial mRNA stability"/>
    <property type="evidence" value="ECO:0007669"/>
    <property type="project" value="TreeGrafter"/>
</dbReference>
<dbReference type="OrthoDB" id="442505at2759"/>
<feature type="compositionally biased region" description="Low complexity" evidence="1">
    <location>
        <begin position="825"/>
        <end position="841"/>
    </location>
</feature>
<dbReference type="AlphaFoldDB" id="A0A250XD80"/>
<gene>
    <name evidence="3" type="ORF">CEUSTIGMA_g8466.t1</name>
</gene>
<evidence type="ECO:0000313" key="3">
    <source>
        <dbReference type="EMBL" id="GAX81031.1"/>
    </source>
</evidence>
<evidence type="ECO:0000259" key="2">
    <source>
        <dbReference type="Pfam" id="PF26188"/>
    </source>
</evidence>
<dbReference type="InterPro" id="IPR058917">
    <property type="entry name" value="RESC6_dom"/>
</dbReference>